<evidence type="ECO:0000256" key="3">
    <source>
        <dbReference type="HAMAP-Rule" id="MF_01660"/>
    </source>
</evidence>
<dbReference type="InterPro" id="IPR000073">
    <property type="entry name" value="AB_hydrolase_1"/>
</dbReference>
<comment type="caution">
    <text evidence="6">The sequence shown here is derived from an EMBL/GenBank/DDBJ whole genome shotgun (WGS) entry which is preliminary data.</text>
</comment>
<comment type="pathway">
    <text evidence="3">Quinol/quinone metabolism; 1,4-dihydroxy-2-naphthoate biosynthesis; 1,4-dihydroxy-2-naphthoate from chorismate: step 3/7.</text>
</comment>
<keyword evidence="1 3" id="KW-0474">Menaquinone biosynthesis</keyword>
<dbReference type="NCBIfam" id="NF008340">
    <property type="entry name" value="PRK11126.1"/>
    <property type="match status" value="1"/>
</dbReference>
<organism evidence="6 7">
    <name type="scientific">Kluyvera ascorbata</name>
    <dbReference type="NCBI Taxonomy" id="51288"/>
    <lineage>
        <taxon>Bacteria</taxon>
        <taxon>Pseudomonadati</taxon>
        <taxon>Pseudomonadota</taxon>
        <taxon>Gammaproteobacteria</taxon>
        <taxon>Enterobacterales</taxon>
        <taxon>Enterobacteriaceae</taxon>
        <taxon>Kluyvera</taxon>
    </lineage>
</organism>
<dbReference type="EC" id="4.2.99.20" evidence="3 4"/>
<dbReference type="RefSeq" id="WP_123652766.1">
    <property type="nucleotide sequence ID" value="NZ_RHFN01000041.1"/>
</dbReference>
<dbReference type="OrthoDB" id="9808398at2"/>
<dbReference type="HAMAP" id="MF_01660">
    <property type="entry name" value="MenH"/>
    <property type="match status" value="1"/>
</dbReference>
<comment type="similarity">
    <text evidence="3">Belongs to the AB hydrolase superfamily. MenH family.</text>
</comment>
<dbReference type="EMBL" id="RHFN01000041">
    <property type="protein sequence ID" value="ROU09715.1"/>
    <property type="molecule type" value="Genomic_DNA"/>
</dbReference>
<gene>
    <name evidence="3" type="primary">menH</name>
    <name evidence="6" type="ORF">EB837_24170</name>
</gene>
<keyword evidence="2 3" id="KW-0456">Lyase</keyword>
<comment type="subunit">
    <text evidence="3">Monomer.</text>
</comment>
<evidence type="ECO:0000256" key="4">
    <source>
        <dbReference type="NCBIfam" id="TIGR03695"/>
    </source>
</evidence>
<reference evidence="6 7" key="1">
    <citation type="submission" date="2018-10" db="EMBL/GenBank/DDBJ databases">
        <title>Horizontal transference of carbapenem resistance between Klebsiella pneumoniae and Kluyvera ascorbata during abdominal infection: a case report.</title>
        <authorList>
            <person name="Raro O.H.F."/>
            <person name="Lima-Morales D."/>
            <person name="Barth A.L."/>
            <person name="Paim T.G.S."/>
            <person name="Mott M.P."/>
            <person name="Riche C.V.W."/>
            <person name="Teixeira U.F."/>
            <person name="Waechter F."/>
            <person name="Dias C.A.G."/>
        </authorList>
    </citation>
    <scope>NUCLEOTIDE SEQUENCE [LARGE SCALE GENOMIC DNA]</scope>
    <source>
        <strain evidence="6 7">OT2</strain>
    </source>
</reference>
<accession>A0A3N2RQM8</accession>
<dbReference type="GO" id="GO:0009234">
    <property type="term" value="P:menaquinone biosynthetic process"/>
    <property type="evidence" value="ECO:0007669"/>
    <property type="project" value="UniProtKB-UniRule"/>
</dbReference>
<evidence type="ECO:0000256" key="2">
    <source>
        <dbReference type="ARBA" id="ARBA00023239"/>
    </source>
</evidence>
<comment type="catalytic activity">
    <reaction evidence="3">
        <text>5-enolpyruvoyl-6-hydroxy-2-succinyl-cyclohex-3-ene-1-carboxylate = (1R,6R)-6-hydroxy-2-succinyl-cyclohexa-2,4-diene-1-carboxylate + pyruvate</text>
        <dbReference type="Rhea" id="RHEA:25597"/>
        <dbReference type="ChEBI" id="CHEBI:15361"/>
        <dbReference type="ChEBI" id="CHEBI:58689"/>
        <dbReference type="ChEBI" id="CHEBI:58818"/>
        <dbReference type="EC" id="4.2.99.20"/>
    </reaction>
</comment>
<comment type="pathway">
    <text evidence="3">Quinol/quinone metabolism; menaquinone biosynthesis.</text>
</comment>
<dbReference type="AlphaFoldDB" id="A0A3N2RQM8"/>
<evidence type="ECO:0000259" key="5">
    <source>
        <dbReference type="Pfam" id="PF12697"/>
    </source>
</evidence>
<evidence type="ECO:0000313" key="6">
    <source>
        <dbReference type="EMBL" id="ROU09715.1"/>
    </source>
</evidence>
<sequence length="254" mass="28219">MILHAVAEQGELTQPWLVFLHGFSGDHREWQPVGQRFARANRLYVDLPGHGGASVVRVKNFAEMDAALQATLLSYNILNYWLVGYSLGGRIAMHYACSRPEGLAGLIVEGGHPGLTNDAERESRWRNDEAWAQRFRELPLADVFTAWYQQPVFASLTDAQRASLVTLRQQNDGNALAAMLLATSLAVQEDLRPALQTLSLPFWYLCGERDSKFRAIAEELSRPCHLIHDAGHNAHRENPAGVAACLAQILPVNL</sequence>
<dbReference type="InterPro" id="IPR029058">
    <property type="entry name" value="AB_hydrolase_fold"/>
</dbReference>
<name>A0A3N2RQM8_9ENTR</name>
<evidence type="ECO:0000313" key="7">
    <source>
        <dbReference type="Proteomes" id="UP000268051"/>
    </source>
</evidence>
<dbReference type="Gene3D" id="3.40.50.1820">
    <property type="entry name" value="alpha/beta hydrolase"/>
    <property type="match status" value="1"/>
</dbReference>
<dbReference type="NCBIfam" id="TIGR03695">
    <property type="entry name" value="menH_SHCHC"/>
    <property type="match status" value="1"/>
</dbReference>
<dbReference type="InterPro" id="IPR022485">
    <property type="entry name" value="SHCHC_synthase_MenH"/>
</dbReference>
<dbReference type="SUPFAM" id="SSF53474">
    <property type="entry name" value="alpha/beta-Hydrolases"/>
    <property type="match status" value="1"/>
</dbReference>
<dbReference type="UniPathway" id="UPA00079"/>
<evidence type="ECO:0000256" key="1">
    <source>
        <dbReference type="ARBA" id="ARBA00022428"/>
    </source>
</evidence>
<feature type="domain" description="AB hydrolase-1" evidence="5">
    <location>
        <begin position="17"/>
        <end position="244"/>
    </location>
</feature>
<dbReference type="GO" id="GO:0070205">
    <property type="term" value="F:2-succinyl-6-hydroxy-2,4-cyclohexadiene-1-carboxylate synthase activity"/>
    <property type="evidence" value="ECO:0007669"/>
    <property type="project" value="UniProtKB-UniRule"/>
</dbReference>
<dbReference type="Pfam" id="PF12697">
    <property type="entry name" value="Abhydrolase_6"/>
    <property type="match status" value="1"/>
</dbReference>
<comment type="function">
    <text evidence="3">Catalyzes a proton abstraction reaction that results in 2,5-elimination of pyruvate from 2-succinyl-5-enolpyruvyl-6-hydroxy-3-cyclohexene-1-carboxylate (SEPHCHC) and the formation of 2-succinyl-6-hydroxy-2,4-cyclohexadiene-1-carboxylate (SHCHC).</text>
</comment>
<protein>
    <recommendedName>
        <fullName evidence="3 4">2-succinyl-6-hydroxy-2,4-cyclohexadiene-1-carboxylate synthase</fullName>
        <shortName evidence="3">SHCHC synthase</shortName>
        <ecNumber evidence="3 4">4.2.99.20</ecNumber>
    </recommendedName>
</protein>
<dbReference type="PANTHER" id="PTHR42916">
    <property type="entry name" value="2-SUCCINYL-5-ENOLPYRUVYL-6-HYDROXY-3-CYCLOHEXENE-1-CARBOXYLATE SYNTHASE"/>
    <property type="match status" value="1"/>
</dbReference>
<dbReference type="Proteomes" id="UP000268051">
    <property type="component" value="Unassembled WGS sequence"/>
</dbReference>
<dbReference type="UniPathway" id="UPA01057">
    <property type="reaction ID" value="UER00900"/>
</dbReference>
<proteinExistence type="inferred from homology"/>
<dbReference type="PANTHER" id="PTHR42916:SF1">
    <property type="entry name" value="PROTEIN PHYLLO, CHLOROPLASTIC"/>
    <property type="match status" value="1"/>
</dbReference>